<dbReference type="SUPFAM" id="SSF46955">
    <property type="entry name" value="Putative DNA-binding domain"/>
    <property type="match status" value="1"/>
</dbReference>
<dbReference type="AlphaFoldDB" id="A0AAU9D0F7"/>
<dbReference type="Proteomes" id="UP001321804">
    <property type="component" value="Chromosome"/>
</dbReference>
<dbReference type="PROSITE" id="PS00552">
    <property type="entry name" value="HTH_MERR_1"/>
    <property type="match status" value="1"/>
</dbReference>
<organism evidence="3 4">
    <name type="scientific">Xylocopilactobacillus apis</name>
    <dbReference type="NCBI Taxonomy" id="2932183"/>
    <lineage>
        <taxon>Bacteria</taxon>
        <taxon>Bacillati</taxon>
        <taxon>Bacillota</taxon>
        <taxon>Bacilli</taxon>
        <taxon>Lactobacillales</taxon>
        <taxon>Lactobacillaceae</taxon>
        <taxon>Xylocopilactobacillus</taxon>
    </lineage>
</organism>
<gene>
    <name evidence="3" type="ORF">KIMC2_05680</name>
</gene>
<keyword evidence="1" id="KW-0238">DNA-binding</keyword>
<dbReference type="InterPro" id="IPR009061">
    <property type="entry name" value="DNA-bd_dom_put_sf"/>
</dbReference>
<dbReference type="GO" id="GO:0003677">
    <property type="term" value="F:DNA binding"/>
    <property type="evidence" value="ECO:0007669"/>
    <property type="project" value="UniProtKB-KW"/>
</dbReference>
<dbReference type="PANTHER" id="PTHR30204">
    <property type="entry name" value="REDOX-CYCLING DRUG-SENSING TRANSCRIPTIONAL ACTIVATOR SOXR"/>
    <property type="match status" value="1"/>
</dbReference>
<dbReference type="Gene3D" id="1.10.1660.10">
    <property type="match status" value="1"/>
</dbReference>
<sequence length="123" mass="14575">MSYEIGEFAKKVNLTIDTLRYYEKEGLIKPQRAKNGHRQFLESDLKWVEFIKRLKLTGMPIKDIKKYAELRRKGNSTIDERMLLLGNQQKLLLGQQTEIQSHLDFLAQKIKMYQNMKNDLNKS</sequence>
<dbReference type="SMART" id="SM00422">
    <property type="entry name" value="HTH_MERR"/>
    <property type="match status" value="1"/>
</dbReference>
<reference evidence="3 4" key="1">
    <citation type="journal article" date="2023" name="Microbiol. Spectr.">
        <title>Symbiosis of Carpenter Bees with Uncharacterized Lactic Acid Bacteria Showing NAD Auxotrophy.</title>
        <authorList>
            <person name="Kawasaki S."/>
            <person name="Ozawa K."/>
            <person name="Mori T."/>
            <person name="Yamamoto A."/>
            <person name="Ito M."/>
            <person name="Ohkuma M."/>
            <person name="Sakamoto M."/>
            <person name="Matsutani M."/>
        </authorList>
    </citation>
    <scope>NUCLEOTIDE SEQUENCE [LARGE SCALE GENOMIC DNA]</scope>
    <source>
        <strain evidence="3 4">KimC2</strain>
    </source>
</reference>
<keyword evidence="4" id="KW-1185">Reference proteome</keyword>
<evidence type="ECO:0000256" key="1">
    <source>
        <dbReference type="ARBA" id="ARBA00023125"/>
    </source>
</evidence>
<dbReference type="PROSITE" id="PS50937">
    <property type="entry name" value="HTH_MERR_2"/>
    <property type="match status" value="1"/>
</dbReference>
<feature type="domain" description="HTH merR-type" evidence="2">
    <location>
        <begin position="1"/>
        <end position="70"/>
    </location>
</feature>
<dbReference type="GO" id="GO:0003700">
    <property type="term" value="F:DNA-binding transcription factor activity"/>
    <property type="evidence" value="ECO:0007669"/>
    <property type="project" value="InterPro"/>
</dbReference>
<evidence type="ECO:0000313" key="4">
    <source>
        <dbReference type="Proteomes" id="UP001321804"/>
    </source>
</evidence>
<protein>
    <submittedName>
        <fullName evidence="3">MerR family transcriptional regulator</fullName>
    </submittedName>
</protein>
<accession>A0AAU9D0F7</accession>
<dbReference type="Pfam" id="PF13411">
    <property type="entry name" value="MerR_1"/>
    <property type="match status" value="1"/>
</dbReference>
<dbReference type="RefSeq" id="WP_317697835.1">
    <property type="nucleotide sequence ID" value="NZ_AP026801.1"/>
</dbReference>
<dbReference type="KEGG" id="xak:KIMC2_05680"/>
<dbReference type="InterPro" id="IPR047057">
    <property type="entry name" value="MerR_fam"/>
</dbReference>
<dbReference type="EMBL" id="AP026801">
    <property type="protein sequence ID" value="BDR56006.1"/>
    <property type="molecule type" value="Genomic_DNA"/>
</dbReference>
<evidence type="ECO:0000313" key="3">
    <source>
        <dbReference type="EMBL" id="BDR56006.1"/>
    </source>
</evidence>
<name>A0AAU9D0F7_9LACO</name>
<dbReference type="InterPro" id="IPR000551">
    <property type="entry name" value="MerR-type_HTH_dom"/>
</dbReference>
<evidence type="ECO:0000259" key="2">
    <source>
        <dbReference type="PROSITE" id="PS50937"/>
    </source>
</evidence>
<dbReference type="PRINTS" id="PR00040">
    <property type="entry name" value="HTHMERR"/>
</dbReference>
<dbReference type="CDD" id="cd01109">
    <property type="entry name" value="HTH_YyaN"/>
    <property type="match status" value="1"/>
</dbReference>
<proteinExistence type="predicted"/>
<dbReference type="PANTHER" id="PTHR30204:SF98">
    <property type="entry name" value="HTH-TYPE TRANSCRIPTIONAL REGULATOR ADHR"/>
    <property type="match status" value="1"/>
</dbReference>